<dbReference type="PROSITE" id="PS50181">
    <property type="entry name" value="FBOX"/>
    <property type="match status" value="1"/>
</dbReference>
<sequence>MKAELERIKIQVMSLKEEEDRLLSREDQKKQKKDVSVLPLHVLRRVVSFLEVNDFALTLLVCRRWKYFFDVAHLWKVFMVRFEINTIQTNKQRQLELDRVMLPPPEEFKIECTQVRRGLQKNEIFQACLQAQEEELHSLKSAKEDIEGKIRANANVLKFLEDERTKVKHILGLKRIEVNEWEKKALDSGCLNKELAKEMQSGDSKMKQELAQKHLIEETIQRSVNQLNTKIHILEEIQIEIGKGKDHEVQSATLKEVLSKKKAQKKLLKTTVKTLRDELEKLVKETTKLQQLESIANR</sequence>
<name>A0A7S2TNL8_9EUKA</name>
<proteinExistence type="predicted"/>
<dbReference type="EMBL" id="HBHP01013803">
    <property type="protein sequence ID" value="CAD9761366.1"/>
    <property type="molecule type" value="Transcribed_RNA"/>
</dbReference>
<reference evidence="3" key="1">
    <citation type="submission" date="2021-01" db="EMBL/GenBank/DDBJ databases">
        <authorList>
            <person name="Corre E."/>
            <person name="Pelletier E."/>
            <person name="Niang G."/>
            <person name="Scheremetjew M."/>
            <person name="Finn R."/>
            <person name="Kale V."/>
            <person name="Holt S."/>
            <person name="Cochrane G."/>
            <person name="Meng A."/>
            <person name="Brown T."/>
            <person name="Cohen L."/>
        </authorList>
    </citation>
    <scope>NUCLEOTIDE SEQUENCE</scope>
    <source>
        <strain evidence="3">CCMP622</strain>
    </source>
</reference>
<dbReference type="CDD" id="cd09917">
    <property type="entry name" value="F-box_SF"/>
    <property type="match status" value="1"/>
</dbReference>
<feature type="domain" description="F-box" evidence="2">
    <location>
        <begin position="32"/>
        <end position="78"/>
    </location>
</feature>
<evidence type="ECO:0000259" key="2">
    <source>
        <dbReference type="PROSITE" id="PS50181"/>
    </source>
</evidence>
<dbReference type="InterPro" id="IPR001810">
    <property type="entry name" value="F-box_dom"/>
</dbReference>
<evidence type="ECO:0000256" key="1">
    <source>
        <dbReference type="SAM" id="Coils"/>
    </source>
</evidence>
<gene>
    <name evidence="3" type="ORF">LSP00402_LOCUS8632</name>
</gene>
<evidence type="ECO:0000313" key="3">
    <source>
        <dbReference type="EMBL" id="CAD9761366.1"/>
    </source>
</evidence>
<dbReference type="Gene3D" id="1.20.1280.50">
    <property type="match status" value="1"/>
</dbReference>
<organism evidence="3">
    <name type="scientific">Lotharella oceanica</name>
    <dbReference type="NCBI Taxonomy" id="641309"/>
    <lineage>
        <taxon>Eukaryota</taxon>
        <taxon>Sar</taxon>
        <taxon>Rhizaria</taxon>
        <taxon>Cercozoa</taxon>
        <taxon>Chlorarachniophyceae</taxon>
        <taxon>Lotharella</taxon>
    </lineage>
</organism>
<protein>
    <recommendedName>
        <fullName evidence="2">F-box domain-containing protein</fullName>
    </recommendedName>
</protein>
<dbReference type="SUPFAM" id="SSF81383">
    <property type="entry name" value="F-box domain"/>
    <property type="match status" value="1"/>
</dbReference>
<keyword evidence="1" id="KW-0175">Coiled coil</keyword>
<dbReference type="InterPro" id="IPR036047">
    <property type="entry name" value="F-box-like_dom_sf"/>
</dbReference>
<feature type="coiled-coil region" evidence="1">
    <location>
        <begin position="258"/>
        <end position="292"/>
    </location>
</feature>
<dbReference type="Pfam" id="PF12937">
    <property type="entry name" value="F-box-like"/>
    <property type="match status" value="1"/>
</dbReference>
<dbReference type="AlphaFoldDB" id="A0A7S2TNL8"/>
<accession>A0A7S2TNL8</accession>